<feature type="domain" description="ChrR-like cupin" evidence="2">
    <location>
        <begin position="29"/>
        <end position="100"/>
    </location>
</feature>
<keyword evidence="4" id="KW-1185">Reference proteome</keyword>
<feature type="signal peptide" evidence="1">
    <location>
        <begin position="1"/>
        <end position="23"/>
    </location>
</feature>
<reference evidence="3 4" key="1">
    <citation type="submission" date="2018-09" db="EMBL/GenBank/DDBJ databases">
        <authorList>
            <person name="Zhu H."/>
        </authorList>
    </citation>
    <scope>NUCLEOTIDE SEQUENCE [LARGE SCALE GENOMIC DNA]</scope>
    <source>
        <strain evidence="3 4">K1S02-61</strain>
    </source>
</reference>
<dbReference type="PROSITE" id="PS51257">
    <property type="entry name" value="PROKAR_LIPOPROTEIN"/>
    <property type="match status" value="1"/>
</dbReference>
<dbReference type="SUPFAM" id="SSF51182">
    <property type="entry name" value="RmlC-like cupins"/>
    <property type="match status" value="1"/>
</dbReference>
<dbReference type="EMBL" id="QYUP01000116">
    <property type="protein sequence ID" value="RJG15540.1"/>
    <property type="molecule type" value="Genomic_DNA"/>
</dbReference>
<accession>A0A418XSH6</accession>
<dbReference type="InterPro" id="IPR011051">
    <property type="entry name" value="RmlC_Cupin_sf"/>
</dbReference>
<proteinExistence type="predicted"/>
<dbReference type="OrthoDB" id="1433532at2"/>
<dbReference type="Gene3D" id="2.60.120.10">
    <property type="entry name" value="Jelly Rolls"/>
    <property type="match status" value="1"/>
</dbReference>
<gene>
    <name evidence="3" type="ORF">D3872_13075</name>
</gene>
<dbReference type="AlphaFoldDB" id="A0A418XSH6"/>
<dbReference type="Proteomes" id="UP000284006">
    <property type="component" value="Unassembled WGS sequence"/>
</dbReference>
<evidence type="ECO:0000313" key="3">
    <source>
        <dbReference type="EMBL" id="RJG15540.1"/>
    </source>
</evidence>
<sequence length="156" mass="16903">MRNTLPALFVTLALSCLGGPATWAQSDTHIMVTPDEFKWTDVPSLPAGAKLAVIEGPLNEAVPFTIRVKLPANYQIPAHWHPAIEHVTVISGTFNMGTGDKLDRSKTKALSAGSVAIMQPKTNHFGWTKKATIVQVHGVGPWAINYVNPADDPRKK</sequence>
<feature type="chain" id="PRO_5019425203" evidence="1">
    <location>
        <begin position="24"/>
        <end position="156"/>
    </location>
</feature>
<dbReference type="Pfam" id="PF12973">
    <property type="entry name" value="Cupin_7"/>
    <property type="match status" value="1"/>
</dbReference>
<evidence type="ECO:0000259" key="2">
    <source>
        <dbReference type="Pfam" id="PF12973"/>
    </source>
</evidence>
<organism evidence="3 4">
    <name type="scientific">Massilia cavernae</name>
    <dbReference type="NCBI Taxonomy" id="2320864"/>
    <lineage>
        <taxon>Bacteria</taxon>
        <taxon>Pseudomonadati</taxon>
        <taxon>Pseudomonadota</taxon>
        <taxon>Betaproteobacteria</taxon>
        <taxon>Burkholderiales</taxon>
        <taxon>Oxalobacteraceae</taxon>
        <taxon>Telluria group</taxon>
        <taxon>Massilia</taxon>
    </lineage>
</organism>
<dbReference type="InterPro" id="IPR014710">
    <property type="entry name" value="RmlC-like_jellyroll"/>
</dbReference>
<evidence type="ECO:0000313" key="4">
    <source>
        <dbReference type="Proteomes" id="UP000284006"/>
    </source>
</evidence>
<dbReference type="InterPro" id="IPR025979">
    <property type="entry name" value="ChrR-like_cupin_dom"/>
</dbReference>
<comment type="caution">
    <text evidence="3">The sequence shown here is derived from an EMBL/GenBank/DDBJ whole genome shotgun (WGS) entry which is preliminary data.</text>
</comment>
<keyword evidence="1" id="KW-0732">Signal</keyword>
<dbReference type="CDD" id="cd06989">
    <property type="entry name" value="cupin_DRT102"/>
    <property type="match status" value="1"/>
</dbReference>
<name>A0A418XSH6_9BURK</name>
<protein>
    <submittedName>
        <fullName evidence="3">Cupin</fullName>
    </submittedName>
</protein>
<evidence type="ECO:0000256" key="1">
    <source>
        <dbReference type="SAM" id="SignalP"/>
    </source>
</evidence>